<evidence type="ECO:0000256" key="1">
    <source>
        <dbReference type="SAM" id="Coils"/>
    </source>
</evidence>
<proteinExistence type="predicted"/>
<organism evidence="2 3">
    <name type="scientific">Microbispora cellulosiformans</name>
    <dbReference type="NCBI Taxonomy" id="2614688"/>
    <lineage>
        <taxon>Bacteria</taxon>
        <taxon>Bacillati</taxon>
        <taxon>Actinomycetota</taxon>
        <taxon>Actinomycetes</taxon>
        <taxon>Streptosporangiales</taxon>
        <taxon>Streptosporangiaceae</taxon>
        <taxon>Microbispora</taxon>
    </lineage>
</organism>
<sequence>MATALVVPIYLDALCLPEDRDVTGPEADFTLLPHVGPDGRDHNAGLPYLSGAILSAPFDDRPFRLKAGVHLHWSLPDALTRLTQDENGRTRVMAVPNRWLVTRTRSGAIDAQWVVESDHVSDDNLSGTVHPRTDPPAPGMRPYRYLGRRIRLDQWPVGGGEYLPELTAVGHGDPVFAAFYPNCHSVFGCHDPDFTTPPQDVSYDVVGWYGTLAQDPLAYPSAPLDEILDRFGWSVPSHSGPIARTVCYAKLTFAPAGRTANPLLVDAATGVYVGHSPTEALAASLGPTLDAGDPDGIENLLEAVAFAGDLESRACDLEVRLSEARHTATFDPIPGGLRWTVRRRDDNDGVTAEQKQAREAITLPESVADLLDEVNRAQRDYDDARDVLVSLRDRLFADWHKYLICVYPDDATRDGYPDPDEVAFFLDRQVTWIQAYDAATGAFPPTGQGTSRAHVLGGAIKNLVTALDAVNTAAAAAKTEFALERVPAPPWWRPREPVVLFTGPAATPTDRHGADGTLSCAVADVPEPASAAALTGVRAAVDGRFPAQAWRTDPWHPVLLQWEAEYFPVAVGDNLAADQRDYAPYFVVNGYDLPPGEADLVSSAMLLDKGANVYAGTTVLSSGARPVLSERILTYLAGAILPAYNAGHPPVTPDDFARAPEAVLAWYESGDDRQARLLSLIAAYRHLVAREDGNLSQSLGGFNDALVMRRLVRQLPIADPVNFPAYQAFARRVADAAGDETRSAPQPLTDFNPIRAGAMRLLRLRLVDNFGLTHDVATDPTGTTERLRVPGHPAWVALPPRLAQPARMRFHLLNATRDDEAGDLPGMSPVCGWLVPSDLDDTLAVHAADGTALGALGAVADGSRARWTPVPGSTGTGSTGTDPGAIADPTLRAIVTRLREAGPDAVGDVLASLSDALASIDPENDTPAGALLTTRPLAVVRAELDLQIKGLPAVHQDWNVFREDMRRYGRETNAVTDVLFPVRIGQPGRWGDGVAGLWLLDEEGRPSGDFLAQATLHQSIDLPPVRMALLLDPRGRAHAVSGVLPVASAGLDAAQYAAALGAMELDVFTAPVLGDAGRLGLPVPDVPGRRWAWREKRGAAWITADLDASALDAHFPADLTAREGWLTLRPDSSGTTT</sequence>
<evidence type="ECO:0000313" key="2">
    <source>
        <dbReference type="EMBL" id="KAA9380655.1"/>
    </source>
</evidence>
<feature type="coiled-coil region" evidence="1">
    <location>
        <begin position="367"/>
        <end position="394"/>
    </location>
</feature>
<comment type="caution">
    <text evidence="2">The sequence shown here is derived from an EMBL/GenBank/DDBJ whole genome shotgun (WGS) entry which is preliminary data.</text>
</comment>
<accession>A0A5J5K7A2</accession>
<name>A0A5J5K7A2_9ACTN</name>
<dbReference type="Proteomes" id="UP000327011">
    <property type="component" value="Unassembled WGS sequence"/>
</dbReference>
<evidence type="ECO:0000313" key="3">
    <source>
        <dbReference type="Proteomes" id="UP000327011"/>
    </source>
</evidence>
<keyword evidence="1" id="KW-0175">Coiled coil</keyword>
<protein>
    <submittedName>
        <fullName evidence="2">Uncharacterized protein</fullName>
    </submittedName>
</protein>
<dbReference type="RefSeq" id="WP_150931858.1">
    <property type="nucleotide sequence ID" value="NZ_VYTZ01000002.1"/>
</dbReference>
<reference evidence="2 3" key="1">
    <citation type="submission" date="2019-09" db="EMBL/GenBank/DDBJ databases">
        <title>Screening of Novel Bioactive Compounds from Soil-Associated.</title>
        <authorList>
            <person name="Gong X."/>
        </authorList>
    </citation>
    <scope>NUCLEOTIDE SEQUENCE [LARGE SCALE GENOMIC DNA]</scope>
    <source>
        <strain evidence="2 3">Gxj-6</strain>
    </source>
</reference>
<keyword evidence="3" id="KW-1185">Reference proteome</keyword>
<dbReference type="AlphaFoldDB" id="A0A5J5K7A2"/>
<gene>
    <name evidence="2" type="ORF">F5972_05920</name>
</gene>
<dbReference type="EMBL" id="VYTZ01000002">
    <property type="protein sequence ID" value="KAA9380655.1"/>
    <property type="molecule type" value="Genomic_DNA"/>
</dbReference>